<feature type="domain" description="Amidohydrolase-related" evidence="2">
    <location>
        <begin position="11"/>
        <end position="292"/>
    </location>
</feature>
<dbReference type="Pfam" id="PF04909">
    <property type="entry name" value="Amidohydro_2"/>
    <property type="match status" value="1"/>
</dbReference>
<dbReference type="PANTHER" id="PTHR43569">
    <property type="entry name" value="AMIDOHYDROLASE"/>
    <property type="match status" value="1"/>
</dbReference>
<accession>A0A7X5RLK4</accession>
<dbReference type="GO" id="GO:0016787">
    <property type="term" value="F:hydrolase activity"/>
    <property type="evidence" value="ECO:0007669"/>
    <property type="project" value="UniProtKB-KW"/>
</dbReference>
<dbReference type="SUPFAM" id="SSF51556">
    <property type="entry name" value="Metallo-dependent hydrolases"/>
    <property type="match status" value="1"/>
</dbReference>
<organism evidence="3 4">
    <name type="scientific">Alteromonas profundi</name>
    <dbReference type="NCBI Taxonomy" id="2696062"/>
    <lineage>
        <taxon>Bacteria</taxon>
        <taxon>Pseudomonadati</taxon>
        <taxon>Pseudomonadota</taxon>
        <taxon>Gammaproteobacteria</taxon>
        <taxon>Alteromonadales</taxon>
        <taxon>Alteromonadaceae</taxon>
        <taxon>Alteromonas/Salinimonas group</taxon>
        <taxon>Alteromonas</taxon>
    </lineage>
</organism>
<proteinExistence type="inferred from homology"/>
<dbReference type="InterPro" id="IPR032466">
    <property type="entry name" value="Metal_Hydrolase"/>
</dbReference>
<dbReference type="InterPro" id="IPR006680">
    <property type="entry name" value="Amidohydro-rel"/>
</dbReference>
<dbReference type="AlphaFoldDB" id="A0A7X5RLK4"/>
<dbReference type="EMBL" id="JAAAWN010000011">
    <property type="protein sequence ID" value="NDV91545.1"/>
    <property type="molecule type" value="Genomic_DNA"/>
</dbReference>
<dbReference type="Gene3D" id="3.20.20.140">
    <property type="entry name" value="Metal-dependent hydrolases"/>
    <property type="match status" value="1"/>
</dbReference>
<evidence type="ECO:0000313" key="3">
    <source>
        <dbReference type="EMBL" id="NDV91545.1"/>
    </source>
</evidence>
<dbReference type="PANTHER" id="PTHR43569:SF2">
    <property type="entry name" value="AMIDOHYDROLASE-RELATED DOMAIN-CONTAINING PROTEIN"/>
    <property type="match status" value="1"/>
</dbReference>
<protein>
    <submittedName>
        <fullName evidence="3">Amidohydrolase family protein</fullName>
    </submittedName>
</protein>
<dbReference type="InterPro" id="IPR052350">
    <property type="entry name" value="Metallo-dep_Lactonases"/>
</dbReference>
<keyword evidence="4" id="KW-1185">Reference proteome</keyword>
<name>A0A7X5RLK4_9ALTE</name>
<reference evidence="3 4" key="1">
    <citation type="submission" date="2020-01" db="EMBL/GenBank/DDBJ databases">
        <authorList>
            <person name="Chen J."/>
            <person name="Zhu S."/>
            <person name="Yang J."/>
        </authorList>
    </citation>
    <scope>NUCLEOTIDE SEQUENCE [LARGE SCALE GENOMIC DNA]</scope>
    <source>
        <strain evidence="3 4">345S023</strain>
    </source>
</reference>
<gene>
    <name evidence="3" type="ORF">GTH32_10155</name>
</gene>
<evidence type="ECO:0000259" key="2">
    <source>
        <dbReference type="Pfam" id="PF04909"/>
    </source>
</evidence>
<dbReference type="Proteomes" id="UP000470213">
    <property type="component" value="Unassembled WGS sequence"/>
</dbReference>
<keyword evidence="3" id="KW-0378">Hydrolase</keyword>
<comment type="similarity">
    <text evidence="1">Belongs to the metallo-dependent hydrolases superfamily.</text>
</comment>
<evidence type="ECO:0000256" key="1">
    <source>
        <dbReference type="ARBA" id="ARBA00038310"/>
    </source>
</evidence>
<comment type="caution">
    <text evidence="3">The sequence shown here is derived from an EMBL/GenBank/DDBJ whole genome shotgun (WGS) entry which is preliminary data.</text>
</comment>
<evidence type="ECO:0000313" key="4">
    <source>
        <dbReference type="Proteomes" id="UP000470213"/>
    </source>
</evidence>
<sequence>MTKVTGVMTFIDPHVHFFALSKGNYGWLKSHNPPYWPDKAAIARCTSEQSLIVASNREIAGFVHIEAGFDNARPWREIHYLNAHCHLPFKSIACIDLTSPGVYGHIDYLARLPSVIGLRHILDGEATDLLSHPKVKHVVRYMSERGLLFEAQFDINSNSATAALLNCIDCIPSLTVIINHAASGGLNLVNSNTLKGWQANILALGNATRVGMKLSGWEMQDRNWTLPAANRVFQFLFEHVEHDKLMLASNYPLCQWRLPYHTLWQAYKRLVSQLPVSSQQGLLAENARRWYKIAAK</sequence>